<organism evidence="1 2">
    <name type="scientific">Clostridium chromiireducens</name>
    <dbReference type="NCBI Taxonomy" id="225345"/>
    <lineage>
        <taxon>Bacteria</taxon>
        <taxon>Bacillati</taxon>
        <taxon>Bacillota</taxon>
        <taxon>Clostridia</taxon>
        <taxon>Eubacteriales</taxon>
        <taxon>Clostridiaceae</taxon>
        <taxon>Clostridium</taxon>
    </lineage>
</organism>
<comment type="caution">
    <text evidence="1">The sequence shown here is derived from an EMBL/GenBank/DDBJ whole genome shotgun (WGS) entry which is preliminary data.</text>
</comment>
<dbReference type="AlphaFoldDB" id="A0A964RP00"/>
<proteinExistence type="predicted"/>
<dbReference type="Proteomes" id="UP000656077">
    <property type="component" value="Unassembled WGS sequence"/>
</dbReference>
<gene>
    <name evidence="1" type="ORF">GKZ28_15465</name>
</gene>
<sequence>MSVNKNKDKKYYSKFIEDDEFFGNDISEIVNEYLDKDDEDEKDKGFCNDNKECEGYFNENDGKIRISCGLKVDIGTKNKMIYLYPGKSQFFTVDVSKCCGDVTIRYKGCYTDKGIKGNLARYRIVQSGIIADAYNRIDPRKKDVLHFIAIDECTKECIEFVVIFSCTLCEHYC</sequence>
<dbReference type="EMBL" id="WSRQ01000025">
    <property type="protein sequence ID" value="MVX65088.1"/>
    <property type="molecule type" value="Genomic_DNA"/>
</dbReference>
<accession>A0A964RP00</accession>
<reference evidence="1" key="1">
    <citation type="submission" date="2019-12" db="EMBL/GenBank/DDBJ databases">
        <title>Microbes associate with the intestines of laboratory mice.</title>
        <authorList>
            <person name="Navarre W."/>
            <person name="Wong E."/>
        </authorList>
    </citation>
    <scope>NUCLEOTIDE SEQUENCE</scope>
    <source>
        <strain evidence="1">NM79_F5</strain>
    </source>
</reference>
<protein>
    <submittedName>
        <fullName evidence="1">Uncharacterized protein</fullName>
    </submittedName>
</protein>
<name>A0A964RP00_9CLOT</name>
<dbReference type="RefSeq" id="WP_160359892.1">
    <property type="nucleotide sequence ID" value="NZ_WSRQ01000025.1"/>
</dbReference>
<evidence type="ECO:0000313" key="2">
    <source>
        <dbReference type="Proteomes" id="UP000656077"/>
    </source>
</evidence>
<evidence type="ECO:0000313" key="1">
    <source>
        <dbReference type="EMBL" id="MVX65088.1"/>
    </source>
</evidence>